<name>A0A517PEX8_9PLAN</name>
<dbReference type="GO" id="GO:0008803">
    <property type="term" value="F:bis(5'-nucleosyl)-tetraphosphatase (symmetrical) activity"/>
    <property type="evidence" value="ECO:0007669"/>
    <property type="project" value="TreeGrafter"/>
</dbReference>
<keyword evidence="3" id="KW-1185">Reference proteome</keyword>
<dbReference type="GO" id="GO:0016791">
    <property type="term" value="F:phosphatase activity"/>
    <property type="evidence" value="ECO:0007669"/>
    <property type="project" value="TreeGrafter"/>
</dbReference>
<accession>A0A517PEX8</accession>
<gene>
    <name evidence="2" type="ORF">CA12_40520</name>
</gene>
<dbReference type="InterPro" id="IPR050126">
    <property type="entry name" value="Ap4A_hydrolase"/>
</dbReference>
<dbReference type="InterPro" id="IPR029052">
    <property type="entry name" value="Metallo-depent_PP-like"/>
</dbReference>
<dbReference type="GO" id="GO:0005737">
    <property type="term" value="C:cytoplasm"/>
    <property type="evidence" value="ECO:0007669"/>
    <property type="project" value="TreeGrafter"/>
</dbReference>
<dbReference type="PANTHER" id="PTHR42850:SF4">
    <property type="entry name" value="ZINC-DEPENDENT ENDOPOLYPHOSPHATASE"/>
    <property type="match status" value="1"/>
</dbReference>
<dbReference type="SUPFAM" id="SSF56300">
    <property type="entry name" value="Metallo-dependent phosphatases"/>
    <property type="match status" value="1"/>
</dbReference>
<dbReference type="RefSeq" id="WP_145360907.1">
    <property type="nucleotide sequence ID" value="NZ_CP036265.1"/>
</dbReference>
<protein>
    <submittedName>
        <fullName evidence="2">Diadenosine tetraphosphatase</fullName>
    </submittedName>
</protein>
<dbReference type="Pfam" id="PF00149">
    <property type="entry name" value="Metallophos"/>
    <property type="match status" value="1"/>
</dbReference>
<evidence type="ECO:0000313" key="3">
    <source>
        <dbReference type="Proteomes" id="UP000318741"/>
    </source>
</evidence>
<dbReference type="OrthoDB" id="384253at2"/>
<dbReference type="PANTHER" id="PTHR42850">
    <property type="entry name" value="METALLOPHOSPHOESTERASE"/>
    <property type="match status" value="1"/>
</dbReference>
<sequence length="233" mass="25560">MSRYFAVSDVHGCDVALETLLTSLDLRQGDGLVQLGDLCDRGPDTARVLDLLIALGEEIDLRVILGNHDEMFLGALGRPGFRDVGPNWLAFGGRETLNSYGGRPQDVPEDHIRFLESAAGLVERGRDVFVHALIDPALPLSEQPPEALRWEKLTYEEPPPAEGRRVVCGHTAQSSGEPRVWPGWCCIDTKVYAADGWLTALEVGGDGGDRIWQANQRGDARGPFDLARFEDRG</sequence>
<dbReference type="AlphaFoldDB" id="A0A517PEX8"/>
<reference evidence="2 3" key="1">
    <citation type="submission" date="2019-02" db="EMBL/GenBank/DDBJ databases">
        <title>Deep-cultivation of Planctomycetes and their phenomic and genomic characterization uncovers novel biology.</title>
        <authorList>
            <person name="Wiegand S."/>
            <person name="Jogler M."/>
            <person name="Boedeker C."/>
            <person name="Pinto D."/>
            <person name="Vollmers J."/>
            <person name="Rivas-Marin E."/>
            <person name="Kohn T."/>
            <person name="Peeters S.H."/>
            <person name="Heuer A."/>
            <person name="Rast P."/>
            <person name="Oberbeckmann S."/>
            <person name="Bunk B."/>
            <person name="Jeske O."/>
            <person name="Meyerdierks A."/>
            <person name="Storesund J.E."/>
            <person name="Kallscheuer N."/>
            <person name="Luecker S."/>
            <person name="Lage O.M."/>
            <person name="Pohl T."/>
            <person name="Merkel B.J."/>
            <person name="Hornburger P."/>
            <person name="Mueller R.-W."/>
            <person name="Bruemmer F."/>
            <person name="Labrenz M."/>
            <person name="Spormann A.M."/>
            <person name="Op den Camp H."/>
            <person name="Overmann J."/>
            <person name="Amann R."/>
            <person name="Jetten M.S.M."/>
            <person name="Mascher T."/>
            <person name="Medema M.H."/>
            <person name="Devos D.P."/>
            <person name="Kaster A.-K."/>
            <person name="Ovreas L."/>
            <person name="Rohde M."/>
            <person name="Galperin M.Y."/>
            <person name="Jogler C."/>
        </authorList>
    </citation>
    <scope>NUCLEOTIDE SEQUENCE [LARGE SCALE GENOMIC DNA]</scope>
    <source>
        <strain evidence="2 3">CA12</strain>
    </source>
</reference>
<dbReference type="Proteomes" id="UP000318741">
    <property type="component" value="Chromosome"/>
</dbReference>
<dbReference type="Gene3D" id="3.60.21.10">
    <property type="match status" value="1"/>
</dbReference>
<dbReference type="KEGG" id="acaf:CA12_40520"/>
<feature type="domain" description="Calcineurin-like phosphoesterase" evidence="1">
    <location>
        <begin position="5"/>
        <end position="171"/>
    </location>
</feature>
<evidence type="ECO:0000259" key="1">
    <source>
        <dbReference type="Pfam" id="PF00149"/>
    </source>
</evidence>
<dbReference type="InterPro" id="IPR004843">
    <property type="entry name" value="Calcineurin-like_PHP"/>
</dbReference>
<evidence type="ECO:0000313" key="2">
    <source>
        <dbReference type="EMBL" id="QDT17914.1"/>
    </source>
</evidence>
<organism evidence="2 3">
    <name type="scientific">Alienimonas californiensis</name>
    <dbReference type="NCBI Taxonomy" id="2527989"/>
    <lineage>
        <taxon>Bacteria</taxon>
        <taxon>Pseudomonadati</taxon>
        <taxon>Planctomycetota</taxon>
        <taxon>Planctomycetia</taxon>
        <taxon>Planctomycetales</taxon>
        <taxon>Planctomycetaceae</taxon>
        <taxon>Alienimonas</taxon>
    </lineage>
</organism>
<dbReference type="EMBL" id="CP036265">
    <property type="protein sequence ID" value="QDT17914.1"/>
    <property type="molecule type" value="Genomic_DNA"/>
</dbReference>
<proteinExistence type="predicted"/>
<dbReference type="GO" id="GO:0110154">
    <property type="term" value="P:RNA decapping"/>
    <property type="evidence" value="ECO:0007669"/>
    <property type="project" value="TreeGrafter"/>
</dbReference>